<feature type="compositionally biased region" description="Basic and acidic residues" evidence="1">
    <location>
        <begin position="138"/>
        <end position="161"/>
    </location>
</feature>
<dbReference type="EMBL" id="JANKHO010000805">
    <property type="protein sequence ID" value="KAJ3506102.1"/>
    <property type="molecule type" value="Genomic_DNA"/>
</dbReference>
<feature type="compositionally biased region" description="Basic and acidic residues" evidence="1">
    <location>
        <begin position="230"/>
        <end position="239"/>
    </location>
</feature>
<accession>A0A9W8MU21</accession>
<feature type="region of interest" description="Disordered" evidence="1">
    <location>
        <begin position="129"/>
        <end position="251"/>
    </location>
</feature>
<proteinExistence type="predicted"/>
<sequence>MTAFDPTKLAHAQPTSGGGQPAGETPTSSNLNSPEQNPEQSEDQTSSCLGYFEERVCASDGKIETVGVPCDHDNDRCKRLRDILATAEAGFESKGPQVACPYTVNNVDCGNTTIMTLSNVGQDNSRIYARLPDGMPSDPDRKTAQKPVKDAADSGCVEKRGQSSTGDASCPGYNTRVISKRDGSCETLDSPCKHDNERCEKRRRDKFGERRRGEGTNSSKPSQRSSQKFSRPDPEEARHGTAGPGGHHFSNGYGYSPGPPYAPGWASYYAPYPYGDYTTASAYAHAGYGGAANATSVTNIGSNNVYTHNISNVGNINTVERDGAHSAEDRAAVEDRRRMRDEGKRIREEAKRSKGRAQNTHEAEWMPDYPPAPGWGAYSAYGMPSTHTAPSYPFPPPSSPYFYGPGPSQ</sequence>
<protein>
    <submittedName>
        <fullName evidence="2">Uncharacterized protein</fullName>
    </submittedName>
</protein>
<organism evidence="2 3">
    <name type="scientific">Agrocybe chaxingu</name>
    <dbReference type="NCBI Taxonomy" id="84603"/>
    <lineage>
        <taxon>Eukaryota</taxon>
        <taxon>Fungi</taxon>
        <taxon>Dikarya</taxon>
        <taxon>Basidiomycota</taxon>
        <taxon>Agaricomycotina</taxon>
        <taxon>Agaricomycetes</taxon>
        <taxon>Agaricomycetidae</taxon>
        <taxon>Agaricales</taxon>
        <taxon>Agaricineae</taxon>
        <taxon>Strophariaceae</taxon>
        <taxon>Agrocybe</taxon>
    </lineage>
</organism>
<feature type="region of interest" description="Disordered" evidence="1">
    <location>
        <begin position="321"/>
        <end position="409"/>
    </location>
</feature>
<feature type="compositionally biased region" description="Basic and acidic residues" evidence="1">
    <location>
        <begin position="321"/>
        <end position="352"/>
    </location>
</feature>
<evidence type="ECO:0000256" key="1">
    <source>
        <dbReference type="SAM" id="MobiDB-lite"/>
    </source>
</evidence>
<feature type="region of interest" description="Disordered" evidence="1">
    <location>
        <begin position="1"/>
        <end position="46"/>
    </location>
</feature>
<name>A0A9W8MU21_9AGAR</name>
<comment type="caution">
    <text evidence="2">The sequence shown here is derived from an EMBL/GenBank/DDBJ whole genome shotgun (WGS) entry which is preliminary data.</text>
</comment>
<dbReference type="OrthoDB" id="10471394at2759"/>
<dbReference type="AlphaFoldDB" id="A0A9W8MU21"/>
<feature type="compositionally biased region" description="Polar residues" evidence="1">
    <location>
        <begin position="25"/>
        <end position="46"/>
    </location>
</feature>
<gene>
    <name evidence="2" type="ORF">NLJ89_g7057</name>
</gene>
<feature type="compositionally biased region" description="Polar residues" evidence="1">
    <location>
        <begin position="216"/>
        <end position="229"/>
    </location>
</feature>
<evidence type="ECO:0000313" key="2">
    <source>
        <dbReference type="EMBL" id="KAJ3506102.1"/>
    </source>
</evidence>
<feature type="compositionally biased region" description="Low complexity" evidence="1">
    <location>
        <begin position="400"/>
        <end position="409"/>
    </location>
</feature>
<feature type="compositionally biased region" description="Basic and acidic residues" evidence="1">
    <location>
        <begin position="191"/>
        <end position="214"/>
    </location>
</feature>
<reference evidence="2" key="1">
    <citation type="submission" date="2022-07" db="EMBL/GenBank/DDBJ databases">
        <title>Genome Sequence of Agrocybe chaxingu.</title>
        <authorList>
            <person name="Buettner E."/>
        </authorList>
    </citation>
    <scope>NUCLEOTIDE SEQUENCE</scope>
    <source>
        <strain evidence="2">MP-N11</strain>
    </source>
</reference>
<keyword evidence="3" id="KW-1185">Reference proteome</keyword>
<dbReference type="Proteomes" id="UP001148786">
    <property type="component" value="Unassembled WGS sequence"/>
</dbReference>
<evidence type="ECO:0000313" key="3">
    <source>
        <dbReference type="Proteomes" id="UP001148786"/>
    </source>
</evidence>